<protein>
    <submittedName>
        <fullName evidence="8">MFS transporter</fullName>
    </submittedName>
</protein>
<keyword evidence="9" id="KW-1185">Reference proteome</keyword>
<feature type="domain" description="Major facilitator superfamily (MFS) profile" evidence="7">
    <location>
        <begin position="248"/>
        <end position="432"/>
    </location>
</feature>
<keyword evidence="3 6" id="KW-0812">Transmembrane</keyword>
<keyword evidence="2" id="KW-0813">Transport</keyword>
<dbReference type="InterPro" id="IPR020846">
    <property type="entry name" value="MFS_dom"/>
</dbReference>
<keyword evidence="5 6" id="KW-0472">Membrane</keyword>
<dbReference type="RefSeq" id="WP_161817198.1">
    <property type="nucleotide sequence ID" value="NZ_JAACJS010000002.1"/>
</dbReference>
<keyword evidence="4 6" id="KW-1133">Transmembrane helix</keyword>
<dbReference type="PANTHER" id="PTHR23519">
    <property type="entry name" value="AUTOPHAGY-RELATED PROTEIN 22"/>
    <property type="match status" value="1"/>
</dbReference>
<feature type="transmembrane region" description="Helical" evidence="6">
    <location>
        <begin position="95"/>
        <end position="113"/>
    </location>
</feature>
<accession>A0ABW9ZV01</accession>
<evidence type="ECO:0000256" key="2">
    <source>
        <dbReference type="ARBA" id="ARBA00022448"/>
    </source>
</evidence>
<feature type="transmembrane region" description="Helical" evidence="6">
    <location>
        <begin position="379"/>
        <end position="397"/>
    </location>
</feature>
<feature type="transmembrane region" description="Helical" evidence="6">
    <location>
        <begin position="339"/>
        <end position="358"/>
    </location>
</feature>
<feature type="transmembrane region" description="Helical" evidence="6">
    <location>
        <begin position="315"/>
        <end position="333"/>
    </location>
</feature>
<comment type="subcellular location">
    <subcellularLocation>
        <location evidence="1">Endomembrane system</location>
        <topology evidence="1">Multi-pass membrane protein</topology>
    </subcellularLocation>
</comment>
<feature type="transmembrane region" description="Helical" evidence="6">
    <location>
        <begin position="63"/>
        <end position="83"/>
    </location>
</feature>
<feature type="transmembrane region" description="Helical" evidence="6">
    <location>
        <begin position="285"/>
        <end position="303"/>
    </location>
</feature>
<organism evidence="8 9">
    <name type="scientific">Sediminibacterium roseum</name>
    <dbReference type="NCBI Taxonomy" id="1978412"/>
    <lineage>
        <taxon>Bacteria</taxon>
        <taxon>Pseudomonadati</taxon>
        <taxon>Bacteroidota</taxon>
        <taxon>Chitinophagia</taxon>
        <taxon>Chitinophagales</taxon>
        <taxon>Chitinophagaceae</taxon>
        <taxon>Sediminibacterium</taxon>
    </lineage>
</organism>
<proteinExistence type="predicted"/>
<comment type="caution">
    <text evidence="8">The sequence shown here is derived from an EMBL/GenBank/DDBJ whole genome shotgun (WGS) entry which is preliminary data.</text>
</comment>
<reference evidence="8 9" key="1">
    <citation type="submission" date="2020-01" db="EMBL/GenBank/DDBJ databases">
        <title>Genome analysis.</title>
        <authorList>
            <person name="Wu S."/>
            <person name="Wang G."/>
        </authorList>
    </citation>
    <scope>NUCLEOTIDE SEQUENCE [LARGE SCALE GENOMIC DNA]</scope>
    <source>
        <strain evidence="8 9">SYL130</strain>
    </source>
</reference>
<dbReference type="InterPro" id="IPR024671">
    <property type="entry name" value="Atg22-like"/>
</dbReference>
<dbReference type="PROSITE" id="PS50850">
    <property type="entry name" value="MFS"/>
    <property type="match status" value="1"/>
</dbReference>
<dbReference type="PANTHER" id="PTHR23519:SF1">
    <property type="entry name" value="AUTOPHAGY-RELATED PROTEIN 22"/>
    <property type="match status" value="1"/>
</dbReference>
<dbReference type="SUPFAM" id="SSF103473">
    <property type="entry name" value="MFS general substrate transporter"/>
    <property type="match status" value="1"/>
</dbReference>
<feature type="transmembrane region" description="Helical" evidence="6">
    <location>
        <begin position="409"/>
        <end position="426"/>
    </location>
</feature>
<feature type="transmembrane region" description="Helical" evidence="6">
    <location>
        <begin position="192"/>
        <end position="211"/>
    </location>
</feature>
<evidence type="ECO:0000256" key="3">
    <source>
        <dbReference type="ARBA" id="ARBA00022692"/>
    </source>
</evidence>
<dbReference type="Gene3D" id="1.20.1250.20">
    <property type="entry name" value="MFS general substrate transporter like domains"/>
    <property type="match status" value="1"/>
</dbReference>
<feature type="transmembrane region" description="Helical" evidence="6">
    <location>
        <begin position="160"/>
        <end position="180"/>
    </location>
</feature>
<evidence type="ECO:0000313" key="9">
    <source>
        <dbReference type="Proteomes" id="UP000753802"/>
    </source>
</evidence>
<feature type="transmembrane region" description="Helical" evidence="6">
    <location>
        <begin position="252"/>
        <end position="273"/>
    </location>
</feature>
<dbReference type="Proteomes" id="UP000753802">
    <property type="component" value="Unassembled WGS sequence"/>
</dbReference>
<dbReference type="InterPro" id="IPR036259">
    <property type="entry name" value="MFS_trans_sf"/>
</dbReference>
<name>A0ABW9ZV01_9BACT</name>
<feature type="transmembrane region" description="Helical" evidence="6">
    <location>
        <begin position="119"/>
        <end position="139"/>
    </location>
</feature>
<dbReference type="Pfam" id="PF11700">
    <property type="entry name" value="ATG22"/>
    <property type="match status" value="1"/>
</dbReference>
<sequence length="432" mass="47993">MQTAPKKVINGWAMYDWANSVYNLVITSTIFPAYYEAVTGDGKDETLNDSVVFLGREFSNTALYNYALAIAFMVVAILSPLLSSIADYKGNKKSFLFFFCTIGSIACSALYFFDSSNLGFGLLCLIIACTGYWSSLVFYNSYLPEIAAPQDQDRVSAKGYAMGYIGSVILQIICFVFVLAKPFGMTAGKGSQISFLLVGIWWWAFAQFSLSRLPKGTPIARQTDRGSVFTHGYKELRKVWKQVQHLPVLKKYLVAFFFYNMGVQTVMLVATLYGKSELNIPTNNLIISILIIQLVAIPGSYFIARMSEKMGNFKALMITICLWIVACVIGYFLPRNGIFEFYGLATVVGFVMGGIQSLSRSTYAKLMPETKDTTSFFSFYDVTEKIAIVIGMLSFGYITELSGSQRNSVLVLAVFFVIGLALLATGNRKIRN</sequence>
<evidence type="ECO:0000256" key="5">
    <source>
        <dbReference type="ARBA" id="ARBA00023136"/>
    </source>
</evidence>
<dbReference type="InterPro" id="IPR050495">
    <property type="entry name" value="ATG22/LtaA_families"/>
</dbReference>
<evidence type="ECO:0000256" key="6">
    <source>
        <dbReference type="SAM" id="Phobius"/>
    </source>
</evidence>
<evidence type="ECO:0000259" key="7">
    <source>
        <dbReference type="PROSITE" id="PS50850"/>
    </source>
</evidence>
<evidence type="ECO:0000313" key="8">
    <source>
        <dbReference type="EMBL" id="NCI48890.1"/>
    </source>
</evidence>
<dbReference type="EMBL" id="JAACJS010000002">
    <property type="protein sequence ID" value="NCI48890.1"/>
    <property type="molecule type" value="Genomic_DNA"/>
</dbReference>
<gene>
    <name evidence="8" type="ORF">GWC95_03080</name>
</gene>
<evidence type="ECO:0000256" key="4">
    <source>
        <dbReference type="ARBA" id="ARBA00022989"/>
    </source>
</evidence>
<evidence type="ECO:0000256" key="1">
    <source>
        <dbReference type="ARBA" id="ARBA00004127"/>
    </source>
</evidence>